<evidence type="ECO:0000256" key="5">
    <source>
        <dbReference type="ARBA" id="ARBA00023125"/>
    </source>
</evidence>
<evidence type="ECO:0000256" key="4">
    <source>
        <dbReference type="ARBA" id="ARBA00023015"/>
    </source>
</evidence>
<evidence type="ECO:0000256" key="8">
    <source>
        <dbReference type="SAM" id="SignalP"/>
    </source>
</evidence>
<reference evidence="12" key="1">
    <citation type="submission" date="2023-03" db="EMBL/GenBank/DDBJ databases">
        <title>Andean soil-derived lignocellulolytic bacterial consortium as a source of novel taxa and putative plastic-active enzymes.</title>
        <authorList>
            <person name="Diaz-Garcia L."/>
            <person name="Chuvochina M."/>
            <person name="Feuerriegel G."/>
            <person name="Bunk B."/>
            <person name="Sproer C."/>
            <person name="Streit W.R."/>
            <person name="Rodriguez L.M."/>
            <person name="Overmann J."/>
            <person name="Jimenez D.J."/>
        </authorList>
    </citation>
    <scope>NUCLEOTIDE SEQUENCE</scope>
    <source>
        <strain evidence="12">MAG 7</strain>
    </source>
</reference>
<dbReference type="SUPFAM" id="SSF52172">
    <property type="entry name" value="CheY-like"/>
    <property type="match status" value="1"/>
</dbReference>
<dbReference type="Gene3D" id="3.30.565.10">
    <property type="entry name" value="Histidine kinase-like ATPase, C-terminal domain"/>
    <property type="match status" value="1"/>
</dbReference>
<evidence type="ECO:0000256" key="3">
    <source>
        <dbReference type="ARBA" id="ARBA00022553"/>
    </source>
</evidence>
<organism evidence="12 13">
    <name type="scientific">Candidatus Pseudobacter hemicellulosilyticus</name>
    <dbReference type="NCBI Taxonomy" id="3121375"/>
    <lineage>
        <taxon>Bacteria</taxon>
        <taxon>Pseudomonadati</taxon>
        <taxon>Bacteroidota</taxon>
        <taxon>Chitinophagia</taxon>
        <taxon>Chitinophagales</taxon>
        <taxon>Chitinophagaceae</taxon>
        <taxon>Pseudobacter</taxon>
    </lineage>
</organism>
<dbReference type="InterPro" id="IPR036890">
    <property type="entry name" value="HATPase_C_sf"/>
</dbReference>
<dbReference type="Proteomes" id="UP001220610">
    <property type="component" value="Chromosome"/>
</dbReference>
<evidence type="ECO:0000313" key="13">
    <source>
        <dbReference type="Proteomes" id="UP001220610"/>
    </source>
</evidence>
<dbReference type="GO" id="GO:0003700">
    <property type="term" value="F:DNA-binding transcription factor activity"/>
    <property type="evidence" value="ECO:0007669"/>
    <property type="project" value="InterPro"/>
</dbReference>
<keyword evidence="4" id="KW-0805">Transcription regulation</keyword>
<sequence length="1368" mass="155315">MKRLLFILILVAHCTTAAIAQSTEGATSKFIPDLLFTRFTSKDGLPDNRIRSVFQDSRGFLWVGTMNGVSKYDGYTFRKYYNTNDPNSISGNWAFAICEDKEKNIWIGTLNGLNLFDTRTEQFTSFTHIPGNKQSLFSNKITALQFDNAGMLWIGTQNGLARLNPATGVFDSFSQFPLKTYVSRIIRSQGDALWIATTEGMVHYNTRSNAFRFYPIKVEPDPYGSYFWSLLEDNKDLYIATATQGILLLRYNSLTGEYDLDDTVNQQNPSLQNTEVFDICRSATGDLWLATDRGLARMGRSDRQISFYKSNPLNPQSLSNNLVYTVFIDRTDNLWCGTELGLNRLNLHVLPFHYYTFRDPRSEDQVRSIFTVDGDNIWLGTAKNACYQYNLRDQSTRTFQFQPAGSPFNAHRSLYVDQQHVWLGTLGGAVQLNPAAPAASPKEMQGQAVFAFLKDSKGSFWIGTNDGLLQIKADGSRKLYTHNPKDSSSLSSVFIRSLYEDHNGRIWVGFETSGLSWLDPATGKFTRVKQQAEGQQVLGNIIYSIVEYPSNVLWVGSELGLNKLVLAKKPGGGYDVAIRNFLEQDGLPDKSVNGILPSKDYLWISTIKGLLRFHIGKESFQHFLPTVNFSYSCAYKYNEHTFLFGTSDGFLIFDPAQVSANSAQPEVLLSELKLFNKEVGIGQQFNGDVILHQAIGQTKEIELNYQNNVFTIGFIGLHFSNPENNAYAYKMEGFDKDWINARATDRAVTYTNLDPGHYTFQVKASNGSGNWNETPATLQITILPPPWKTWWAITGYILLVGTGLILLARYLVRQSQQRHAFETERLLRLKDEEQHREQLSFFTNIAHELQTPLTLINGSVERYLYKTPPAEQNNARNRFLSIIHQQSSRLTYLVNQLLDFRKAEAGHLNIQTGDLNVSALLTSIARLFEPLREQKEMSFTLDIKPDILVMTDKDKLEKIVFNLLSNAFKHTDSKQEIVFSVQQENGWLDIEVGNSGCKLTEAQVQQLFDKYYVGDEATPDKYSHGFGLAFTRQLVQLLQGTLSVFTNGDWISFQVRLPATAPEHTITAEATPAPPVGPSYLLRSITAGGEPSLELSARENNKRAILEDLDTQGKKSILVVDDEPSIRFLLRDIFSEHYIVYEAENGRQALEFMQNGLPDLIISDVMMPEIGGLELCHKVKSAPATSHIPFVLLSARGSLEQKTEGYDAGADAYIPKPFDTAHLQVRVRKLLEYRGRLLDLFKKDDIKAGIAEEELEDTDKKFLNEIVRLIEEHMDDTELDSAFLEEKLRISKTQLYRKLKALSDMAPAEFIKHVRLQRACHLLQSTQLTVSEIFYKTGFNNRSYFFREFKKRYNCSPKEYRDQYRIQL</sequence>
<dbReference type="SUPFAM" id="SSF63829">
    <property type="entry name" value="Calcium-dependent phosphotriesterase"/>
    <property type="match status" value="3"/>
</dbReference>
<dbReference type="InterPro" id="IPR009057">
    <property type="entry name" value="Homeodomain-like_sf"/>
</dbReference>
<comment type="catalytic activity">
    <reaction evidence="1">
        <text>ATP + protein L-histidine = ADP + protein N-phospho-L-histidine.</text>
        <dbReference type="EC" id="2.7.13.3"/>
    </reaction>
</comment>
<dbReference type="PROSITE" id="PS01124">
    <property type="entry name" value="HTH_ARAC_FAMILY_2"/>
    <property type="match status" value="1"/>
</dbReference>
<dbReference type="InterPro" id="IPR003661">
    <property type="entry name" value="HisK_dim/P_dom"/>
</dbReference>
<dbReference type="InterPro" id="IPR018060">
    <property type="entry name" value="HTH_AraC"/>
</dbReference>
<dbReference type="PROSITE" id="PS50109">
    <property type="entry name" value="HIS_KIN"/>
    <property type="match status" value="1"/>
</dbReference>
<feature type="domain" description="Histidine kinase" evidence="10">
    <location>
        <begin position="844"/>
        <end position="1061"/>
    </location>
</feature>
<dbReference type="Gene3D" id="1.10.10.60">
    <property type="entry name" value="Homeodomain-like"/>
    <property type="match status" value="1"/>
</dbReference>
<evidence type="ECO:0000313" key="12">
    <source>
        <dbReference type="EMBL" id="WEK34878.1"/>
    </source>
</evidence>
<keyword evidence="6" id="KW-0804">Transcription</keyword>
<evidence type="ECO:0000256" key="1">
    <source>
        <dbReference type="ARBA" id="ARBA00000085"/>
    </source>
</evidence>
<dbReference type="InterPro" id="IPR013783">
    <property type="entry name" value="Ig-like_fold"/>
</dbReference>
<dbReference type="PANTHER" id="PTHR43547">
    <property type="entry name" value="TWO-COMPONENT HISTIDINE KINASE"/>
    <property type="match status" value="1"/>
</dbReference>
<keyword evidence="8" id="KW-0732">Signal</keyword>
<protein>
    <recommendedName>
        <fullName evidence="2">histidine kinase</fullName>
        <ecNumber evidence="2">2.7.13.3</ecNumber>
    </recommendedName>
</protein>
<dbReference type="CDD" id="cd17574">
    <property type="entry name" value="REC_OmpR"/>
    <property type="match status" value="1"/>
</dbReference>
<keyword evidence="5" id="KW-0238">DNA-binding</keyword>
<dbReference type="SMART" id="SM00342">
    <property type="entry name" value="HTH_ARAC"/>
    <property type="match status" value="1"/>
</dbReference>
<dbReference type="EMBL" id="CP119311">
    <property type="protein sequence ID" value="WEK34878.1"/>
    <property type="molecule type" value="Genomic_DNA"/>
</dbReference>
<dbReference type="CDD" id="cd00082">
    <property type="entry name" value="HisKA"/>
    <property type="match status" value="1"/>
</dbReference>
<dbReference type="CDD" id="cd00146">
    <property type="entry name" value="PKD"/>
    <property type="match status" value="1"/>
</dbReference>
<dbReference type="GO" id="GO:0043565">
    <property type="term" value="F:sequence-specific DNA binding"/>
    <property type="evidence" value="ECO:0007669"/>
    <property type="project" value="InterPro"/>
</dbReference>
<dbReference type="Pfam" id="PF07495">
    <property type="entry name" value="Y_Y_Y"/>
    <property type="match status" value="1"/>
</dbReference>
<dbReference type="InterPro" id="IPR001789">
    <property type="entry name" value="Sig_transdc_resp-reg_receiver"/>
</dbReference>
<dbReference type="Pfam" id="PF00072">
    <property type="entry name" value="Response_reg"/>
    <property type="match status" value="1"/>
</dbReference>
<dbReference type="SMART" id="SM00448">
    <property type="entry name" value="REC"/>
    <property type="match status" value="1"/>
</dbReference>
<dbReference type="Pfam" id="PF00512">
    <property type="entry name" value="HisKA"/>
    <property type="match status" value="1"/>
</dbReference>
<dbReference type="InterPro" id="IPR003594">
    <property type="entry name" value="HATPase_dom"/>
</dbReference>
<evidence type="ECO:0000259" key="10">
    <source>
        <dbReference type="PROSITE" id="PS50109"/>
    </source>
</evidence>
<dbReference type="GO" id="GO:0000155">
    <property type="term" value="F:phosphorelay sensor kinase activity"/>
    <property type="evidence" value="ECO:0007669"/>
    <property type="project" value="InterPro"/>
</dbReference>
<feature type="signal peptide" evidence="8">
    <location>
        <begin position="1"/>
        <end position="20"/>
    </location>
</feature>
<dbReference type="InterPro" id="IPR036097">
    <property type="entry name" value="HisK_dim/P_sf"/>
</dbReference>
<dbReference type="SUPFAM" id="SSF47384">
    <property type="entry name" value="Homodimeric domain of signal transducing histidine kinase"/>
    <property type="match status" value="1"/>
</dbReference>
<evidence type="ECO:0000256" key="6">
    <source>
        <dbReference type="ARBA" id="ARBA00023163"/>
    </source>
</evidence>
<evidence type="ECO:0000256" key="2">
    <source>
        <dbReference type="ARBA" id="ARBA00012438"/>
    </source>
</evidence>
<dbReference type="Gene3D" id="1.10.287.130">
    <property type="match status" value="1"/>
</dbReference>
<gene>
    <name evidence="12" type="ORF">P0Y53_20515</name>
</gene>
<accession>A0AAJ6BF90</accession>
<feature type="modified residue" description="4-aspartylphosphate" evidence="7">
    <location>
        <position position="1164"/>
    </location>
</feature>
<dbReference type="InterPro" id="IPR011123">
    <property type="entry name" value="Y_Y_Y"/>
</dbReference>
<dbReference type="SUPFAM" id="SSF55874">
    <property type="entry name" value="ATPase domain of HSP90 chaperone/DNA topoisomerase II/histidine kinase"/>
    <property type="match status" value="1"/>
</dbReference>
<evidence type="ECO:0000259" key="11">
    <source>
        <dbReference type="PROSITE" id="PS50110"/>
    </source>
</evidence>
<dbReference type="SMART" id="SM00388">
    <property type="entry name" value="HisKA"/>
    <property type="match status" value="1"/>
</dbReference>
<dbReference type="Pfam" id="PF07494">
    <property type="entry name" value="Reg_prop"/>
    <property type="match status" value="4"/>
</dbReference>
<dbReference type="PROSITE" id="PS50110">
    <property type="entry name" value="RESPONSE_REGULATORY"/>
    <property type="match status" value="1"/>
</dbReference>
<dbReference type="PRINTS" id="PR00032">
    <property type="entry name" value="HTHARAC"/>
</dbReference>
<dbReference type="SMART" id="SM00387">
    <property type="entry name" value="HATPase_c"/>
    <property type="match status" value="1"/>
</dbReference>
<proteinExistence type="predicted"/>
<dbReference type="Gene3D" id="2.60.40.10">
    <property type="entry name" value="Immunoglobulins"/>
    <property type="match status" value="1"/>
</dbReference>
<dbReference type="Pfam" id="PF02518">
    <property type="entry name" value="HATPase_c"/>
    <property type="match status" value="1"/>
</dbReference>
<dbReference type="EC" id="2.7.13.3" evidence="2"/>
<name>A0AAJ6BF90_9BACT</name>
<evidence type="ECO:0000259" key="9">
    <source>
        <dbReference type="PROSITE" id="PS01124"/>
    </source>
</evidence>
<dbReference type="InterPro" id="IPR020449">
    <property type="entry name" value="Tscrpt_reg_AraC-type_HTH"/>
</dbReference>
<dbReference type="Pfam" id="PF12833">
    <property type="entry name" value="HTH_18"/>
    <property type="match status" value="1"/>
</dbReference>
<dbReference type="SUPFAM" id="SSF46689">
    <property type="entry name" value="Homeodomain-like"/>
    <property type="match status" value="1"/>
</dbReference>
<dbReference type="InterPro" id="IPR015943">
    <property type="entry name" value="WD40/YVTN_repeat-like_dom_sf"/>
</dbReference>
<dbReference type="PANTHER" id="PTHR43547:SF2">
    <property type="entry name" value="HYBRID SIGNAL TRANSDUCTION HISTIDINE KINASE C"/>
    <property type="match status" value="1"/>
</dbReference>
<feature type="chain" id="PRO_5042491281" description="histidine kinase" evidence="8">
    <location>
        <begin position="21"/>
        <end position="1368"/>
    </location>
</feature>
<evidence type="ECO:0000256" key="7">
    <source>
        <dbReference type="PROSITE-ProRule" id="PRU00169"/>
    </source>
</evidence>
<dbReference type="Gene3D" id="2.130.10.10">
    <property type="entry name" value="YVTN repeat-like/Quinoprotein amine dehydrogenase"/>
    <property type="match status" value="2"/>
</dbReference>
<keyword evidence="3 7" id="KW-0597">Phosphoprotein</keyword>
<dbReference type="Gene3D" id="3.40.50.2300">
    <property type="match status" value="1"/>
</dbReference>
<dbReference type="InterPro" id="IPR011110">
    <property type="entry name" value="Reg_prop"/>
</dbReference>
<dbReference type="InterPro" id="IPR011006">
    <property type="entry name" value="CheY-like_superfamily"/>
</dbReference>
<feature type="domain" description="Response regulatory" evidence="11">
    <location>
        <begin position="1116"/>
        <end position="1231"/>
    </location>
</feature>
<dbReference type="FunFam" id="2.60.40.10:FF:000791">
    <property type="entry name" value="Two-component system sensor histidine kinase/response regulator"/>
    <property type="match status" value="1"/>
</dbReference>
<dbReference type="InterPro" id="IPR005467">
    <property type="entry name" value="His_kinase_dom"/>
</dbReference>
<feature type="domain" description="HTH araC/xylS-type" evidence="9">
    <location>
        <begin position="1264"/>
        <end position="1363"/>
    </location>
</feature>